<organism evidence="1">
    <name type="scientific">bioreactor metagenome</name>
    <dbReference type="NCBI Taxonomy" id="1076179"/>
    <lineage>
        <taxon>unclassified sequences</taxon>
        <taxon>metagenomes</taxon>
        <taxon>ecological metagenomes</taxon>
    </lineage>
</organism>
<comment type="caution">
    <text evidence="1">The sequence shown here is derived from an EMBL/GenBank/DDBJ whole genome shotgun (WGS) entry which is preliminary data.</text>
</comment>
<gene>
    <name evidence="1" type="ORF">SDC9_60135</name>
</gene>
<name>A0A644XC30_9ZZZZ</name>
<accession>A0A644XC30</accession>
<evidence type="ECO:0000313" key="1">
    <source>
        <dbReference type="EMBL" id="MPM13776.1"/>
    </source>
</evidence>
<reference evidence="1" key="1">
    <citation type="submission" date="2019-08" db="EMBL/GenBank/DDBJ databases">
        <authorList>
            <person name="Kucharzyk K."/>
            <person name="Murdoch R.W."/>
            <person name="Higgins S."/>
            <person name="Loffler F."/>
        </authorList>
    </citation>
    <scope>NUCLEOTIDE SEQUENCE</scope>
</reference>
<dbReference type="AlphaFoldDB" id="A0A644XC30"/>
<proteinExistence type="predicted"/>
<dbReference type="EMBL" id="VSSQ01002171">
    <property type="protein sequence ID" value="MPM13776.1"/>
    <property type="molecule type" value="Genomic_DNA"/>
</dbReference>
<protein>
    <submittedName>
        <fullName evidence="1">Uncharacterized protein</fullName>
    </submittedName>
</protein>
<sequence length="276" mass="31270">MVVIGRLTYSFHLVHDTLVWEALRVGSIDCCGGSSTQIRKFCAGIRGGIIRVLTTPIDSDSHRIVIFIYCVRIGRDRKSVSDFLRCPGDYRIILRAVYGLIQRLNPKIFLCGILVFCNAEFRPGLLVDIGKVNRLAKPDILGVVRHSVKQPRLLAVVKLTAGFYIGNSVKIMNRFLGVGVFPALLPLCEDGFRFSLRNQFSARHGDNASRIGYNGVKCKSRRHTRQQAHRSNDCKDLCNFFTHDFSLPFCILQVYISKIDRRRIKFLPIVNTILTL</sequence>